<sequence>MNVLTKFHEDWAINVASREKCPALGSHVFQAKLTIFEHIQDIIGQNLLSKFHEDRKINVDSEYPINLIIPITKISQPNPTKLDQKGYTRLLLDLLSIKHDPHTTHS</sequence>
<evidence type="ECO:0000313" key="2">
    <source>
        <dbReference type="Proteomes" id="UP000828390"/>
    </source>
</evidence>
<accession>A0A9D4RKH3</accession>
<organism evidence="1 2">
    <name type="scientific">Dreissena polymorpha</name>
    <name type="common">Zebra mussel</name>
    <name type="synonym">Mytilus polymorpha</name>
    <dbReference type="NCBI Taxonomy" id="45954"/>
    <lineage>
        <taxon>Eukaryota</taxon>
        <taxon>Metazoa</taxon>
        <taxon>Spiralia</taxon>
        <taxon>Lophotrochozoa</taxon>
        <taxon>Mollusca</taxon>
        <taxon>Bivalvia</taxon>
        <taxon>Autobranchia</taxon>
        <taxon>Heteroconchia</taxon>
        <taxon>Euheterodonta</taxon>
        <taxon>Imparidentia</taxon>
        <taxon>Neoheterodontei</taxon>
        <taxon>Myida</taxon>
        <taxon>Dreissenoidea</taxon>
        <taxon>Dreissenidae</taxon>
        <taxon>Dreissena</taxon>
    </lineage>
</organism>
<dbReference type="EMBL" id="JAIWYP010000002">
    <property type="protein sequence ID" value="KAH3869520.1"/>
    <property type="molecule type" value="Genomic_DNA"/>
</dbReference>
<comment type="caution">
    <text evidence="1">The sequence shown here is derived from an EMBL/GenBank/DDBJ whole genome shotgun (WGS) entry which is preliminary data.</text>
</comment>
<name>A0A9D4RKH3_DREPO</name>
<reference evidence="1" key="2">
    <citation type="submission" date="2020-11" db="EMBL/GenBank/DDBJ databases">
        <authorList>
            <person name="McCartney M.A."/>
            <person name="Auch B."/>
            <person name="Kono T."/>
            <person name="Mallez S."/>
            <person name="Becker A."/>
            <person name="Gohl D.M."/>
            <person name="Silverstein K.A.T."/>
            <person name="Koren S."/>
            <person name="Bechman K.B."/>
            <person name="Herman A."/>
            <person name="Abrahante J.E."/>
            <person name="Garbe J."/>
        </authorList>
    </citation>
    <scope>NUCLEOTIDE SEQUENCE</scope>
    <source>
        <strain evidence="1">Duluth1</strain>
        <tissue evidence="1">Whole animal</tissue>
    </source>
</reference>
<proteinExistence type="predicted"/>
<dbReference type="AlphaFoldDB" id="A0A9D4RKH3"/>
<dbReference type="Proteomes" id="UP000828390">
    <property type="component" value="Unassembled WGS sequence"/>
</dbReference>
<reference evidence="1" key="1">
    <citation type="journal article" date="2019" name="bioRxiv">
        <title>The Genome of the Zebra Mussel, Dreissena polymorpha: A Resource for Invasive Species Research.</title>
        <authorList>
            <person name="McCartney M.A."/>
            <person name="Auch B."/>
            <person name="Kono T."/>
            <person name="Mallez S."/>
            <person name="Zhang Y."/>
            <person name="Obille A."/>
            <person name="Becker A."/>
            <person name="Abrahante J.E."/>
            <person name="Garbe J."/>
            <person name="Badalamenti J.P."/>
            <person name="Herman A."/>
            <person name="Mangelson H."/>
            <person name="Liachko I."/>
            <person name="Sullivan S."/>
            <person name="Sone E.D."/>
            <person name="Koren S."/>
            <person name="Silverstein K.A.T."/>
            <person name="Beckman K.B."/>
            <person name="Gohl D.M."/>
        </authorList>
    </citation>
    <scope>NUCLEOTIDE SEQUENCE</scope>
    <source>
        <strain evidence="1">Duluth1</strain>
        <tissue evidence="1">Whole animal</tissue>
    </source>
</reference>
<evidence type="ECO:0000313" key="1">
    <source>
        <dbReference type="EMBL" id="KAH3869520.1"/>
    </source>
</evidence>
<gene>
    <name evidence="1" type="ORF">DPMN_032689</name>
</gene>
<keyword evidence="2" id="KW-1185">Reference proteome</keyword>
<protein>
    <submittedName>
        <fullName evidence="1">Uncharacterized protein</fullName>
    </submittedName>
</protein>